<gene>
    <name evidence="2" type="ORF">SASPL_153144</name>
</gene>
<reference evidence="2" key="2">
    <citation type="submission" date="2020-08" db="EMBL/GenBank/DDBJ databases">
        <title>Plant Genome Project.</title>
        <authorList>
            <person name="Zhang R.-G."/>
        </authorList>
    </citation>
    <scope>NUCLEOTIDE SEQUENCE</scope>
    <source>
        <strain evidence="2">Huo1</strain>
        <tissue evidence="2">Leaf</tissue>
    </source>
</reference>
<organism evidence="2">
    <name type="scientific">Salvia splendens</name>
    <name type="common">Scarlet sage</name>
    <dbReference type="NCBI Taxonomy" id="180675"/>
    <lineage>
        <taxon>Eukaryota</taxon>
        <taxon>Viridiplantae</taxon>
        <taxon>Streptophyta</taxon>
        <taxon>Embryophyta</taxon>
        <taxon>Tracheophyta</taxon>
        <taxon>Spermatophyta</taxon>
        <taxon>Magnoliopsida</taxon>
        <taxon>eudicotyledons</taxon>
        <taxon>Gunneridae</taxon>
        <taxon>Pentapetalae</taxon>
        <taxon>asterids</taxon>
        <taxon>lamiids</taxon>
        <taxon>Lamiales</taxon>
        <taxon>Lamiaceae</taxon>
        <taxon>Nepetoideae</taxon>
        <taxon>Mentheae</taxon>
        <taxon>Salviinae</taxon>
        <taxon>Salvia</taxon>
        <taxon>Salvia subgen. Calosphace</taxon>
        <taxon>core Calosphace</taxon>
    </lineage>
</organism>
<sequence length="288" mass="33125">MEKDEGDDVMEEVRILREKIDKECPNSIGRRLVSLLGSMKELEKQELDFQSQCSSDCSRLQKEVDELDKMLNSGANYVDSDAFHHSFQDSSERLESVKKWEILLVISPTLNWVIFCFDPVNFFPHLLCFAPNLAILYELRLSELNTQIQKTLRQTRKHYDTYNALLEIKDLMLKETSLLNSINLQFQNAITSADGRIKLTNSLEGILYGTQQKLDKVQLTHELEQKSCNTIKEKYTAAISEQRRSSSLVKLFQLALMKNAQGTKGFDLKCMNTGYHKSFSSVFSRLST</sequence>
<dbReference type="AlphaFoldDB" id="A0A8X8W4N1"/>
<reference evidence="2" key="1">
    <citation type="submission" date="2018-01" db="EMBL/GenBank/DDBJ databases">
        <authorList>
            <person name="Mao J.F."/>
        </authorList>
    </citation>
    <scope>NUCLEOTIDE SEQUENCE</scope>
    <source>
        <strain evidence="2">Huo1</strain>
        <tissue evidence="2">Leaf</tissue>
    </source>
</reference>
<dbReference type="PANTHER" id="PTHR16441">
    <property type="entry name" value="FIDIPIDINE"/>
    <property type="match status" value="1"/>
</dbReference>
<keyword evidence="3" id="KW-1185">Reference proteome</keyword>
<feature type="domain" description="CCDC93 coiled-coil" evidence="1">
    <location>
        <begin position="137"/>
        <end position="261"/>
    </location>
</feature>
<dbReference type="Proteomes" id="UP000298416">
    <property type="component" value="Unassembled WGS sequence"/>
</dbReference>
<evidence type="ECO:0000259" key="1">
    <source>
        <dbReference type="Pfam" id="PF09762"/>
    </source>
</evidence>
<evidence type="ECO:0000313" key="3">
    <source>
        <dbReference type="Proteomes" id="UP000298416"/>
    </source>
</evidence>
<dbReference type="GO" id="GO:0006893">
    <property type="term" value="P:Golgi to plasma membrane transport"/>
    <property type="evidence" value="ECO:0007669"/>
    <property type="project" value="TreeGrafter"/>
</dbReference>
<comment type="caution">
    <text evidence="2">The sequence shown here is derived from an EMBL/GenBank/DDBJ whole genome shotgun (WGS) entry which is preliminary data.</text>
</comment>
<dbReference type="Pfam" id="PF09762">
    <property type="entry name" value="CCDC93_CC"/>
    <property type="match status" value="1"/>
</dbReference>
<proteinExistence type="predicted"/>
<accession>A0A8X8W4N1</accession>
<dbReference type="PANTHER" id="PTHR16441:SF0">
    <property type="entry name" value="COILED-COIL DOMAIN-CONTAINING PROTEIN 93"/>
    <property type="match status" value="1"/>
</dbReference>
<dbReference type="EMBL" id="PNBA02000021">
    <property type="protein sequence ID" value="KAG6387948.1"/>
    <property type="molecule type" value="Genomic_DNA"/>
</dbReference>
<evidence type="ECO:0000313" key="2">
    <source>
        <dbReference type="EMBL" id="KAG6387948.1"/>
    </source>
</evidence>
<name>A0A8X8W4N1_SALSN</name>
<protein>
    <recommendedName>
        <fullName evidence="1">CCDC93 coiled-coil domain-containing protein</fullName>
    </recommendedName>
</protein>
<dbReference type="InterPro" id="IPR019159">
    <property type="entry name" value="CCDC93_CC"/>
</dbReference>
<dbReference type="InterPro" id="IPR039116">
    <property type="entry name" value="CCDC93"/>
</dbReference>